<comment type="caution">
    <text evidence="1">The sequence shown here is derived from an EMBL/GenBank/DDBJ whole genome shotgun (WGS) entry which is preliminary data.</text>
</comment>
<sequence>MSTENGSNRDFGSSHCYRAYGFEPCEYEPDECERCKQVKPLYFGDRDYWDSREGSHLCGDCLDEQIAADKEYTAYMEEMIESQRDHEASHMPWMM</sequence>
<evidence type="ECO:0000313" key="1">
    <source>
        <dbReference type="EMBL" id="TWU51538.1"/>
    </source>
</evidence>
<protein>
    <submittedName>
        <fullName evidence="1">Uncharacterized protein</fullName>
    </submittedName>
</protein>
<dbReference type="RefSeq" id="WP_146534868.1">
    <property type="nucleotide sequence ID" value="NZ_SJPX01000003.1"/>
</dbReference>
<dbReference type="AlphaFoldDB" id="A0A5C6ERH4"/>
<reference evidence="1 2" key="1">
    <citation type="submission" date="2019-02" db="EMBL/GenBank/DDBJ databases">
        <title>Deep-cultivation of Planctomycetes and their phenomic and genomic characterization uncovers novel biology.</title>
        <authorList>
            <person name="Wiegand S."/>
            <person name="Jogler M."/>
            <person name="Boedeker C."/>
            <person name="Pinto D."/>
            <person name="Vollmers J."/>
            <person name="Rivas-Marin E."/>
            <person name="Kohn T."/>
            <person name="Peeters S.H."/>
            <person name="Heuer A."/>
            <person name="Rast P."/>
            <person name="Oberbeckmann S."/>
            <person name="Bunk B."/>
            <person name="Jeske O."/>
            <person name="Meyerdierks A."/>
            <person name="Storesund J.E."/>
            <person name="Kallscheuer N."/>
            <person name="Luecker S."/>
            <person name="Lage O.M."/>
            <person name="Pohl T."/>
            <person name="Merkel B.J."/>
            <person name="Hornburger P."/>
            <person name="Mueller R.-W."/>
            <person name="Bruemmer F."/>
            <person name="Labrenz M."/>
            <person name="Spormann A.M."/>
            <person name="Op Den Camp H."/>
            <person name="Overmann J."/>
            <person name="Amann R."/>
            <person name="Jetten M.S.M."/>
            <person name="Mascher T."/>
            <person name="Medema M.H."/>
            <person name="Devos D.P."/>
            <person name="Kaster A.-K."/>
            <person name="Ovreas L."/>
            <person name="Rohde M."/>
            <person name="Galperin M.Y."/>
            <person name="Jogler C."/>
        </authorList>
    </citation>
    <scope>NUCLEOTIDE SEQUENCE [LARGE SCALE GENOMIC DNA]</scope>
    <source>
        <strain evidence="1 2">Poly59</strain>
    </source>
</reference>
<dbReference type="Proteomes" id="UP000317977">
    <property type="component" value="Unassembled WGS sequence"/>
</dbReference>
<dbReference type="EMBL" id="SJPX01000003">
    <property type="protein sequence ID" value="TWU51538.1"/>
    <property type="molecule type" value="Genomic_DNA"/>
</dbReference>
<name>A0A5C6ERH4_9BACT</name>
<evidence type="ECO:0000313" key="2">
    <source>
        <dbReference type="Proteomes" id="UP000317977"/>
    </source>
</evidence>
<gene>
    <name evidence="1" type="ORF">Poly59_31300</name>
</gene>
<organism evidence="1 2">
    <name type="scientific">Rubripirellula reticaptiva</name>
    <dbReference type="NCBI Taxonomy" id="2528013"/>
    <lineage>
        <taxon>Bacteria</taxon>
        <taxon>Pseudomonadati</taxon>
        <taxon>Planctomycetota</taxon>
        <taxon>Planctomycetia</taxon>
        <taxon>Pirellulales</taxon>
        <taxon>Pirellulaceae</taxon>
        <taxon>Rubripirellula</taxon>
    </lineage>
</organism>
<keyword evidence="2" id="KW-1185">Reference proteome</keyword>
<accession>A0A5C6ERH4</accession>
<proteinExistence type="predicted"/>